<dbReference type="AlphaFoldDB" id="I4ERA4"/>
<dbReference type="InterPro" id="IPR017475">
    <property type="entry name" value="EPS_sugar_tfrase"/>
</dbReference>
<evidence type="ECO:0000256" key="8">
    <source>
        <dbReference type="SAM" id="Phobius"/>
    </source>
</evidence>
<feature type="region of interest" description="Disordered" evidence="7">
    <location>
        <begin position="1"/>
        <end position="51"/>
    </location>
</feature>
<sequence length="533" mass="59071">MKLVESDDDVGTVTARRRGEHDGGLVTTAKTGPTTSRARGSHRGSPLRTTQAALSWQPGTRGRGTEARRAWRSRYVRALLVADVLCALVGAEIGYSVRFDTGVGQLARTAPAWSVVVLPIAWVVAMLVSRSYEDRFLWAGPEESRRVFVAALFLLATVGTVSWAVRVEVARGFVVVAIPLATALTLLTRLTMRAWLHRQRRRGRFLQTTLLVGHRGGVAALHEQMDRERYQGYDVVGCCLPRRVTMGDSSGLPVLGDLDEVIDVVKRYEVDTVAVLPSSELDGPRLRQLGWDLEQTRAELLLAPAVTEVVGPRVNIRPVCGLPLLHVERPELTGIRRLTKNAVDRMAALLATLLFLPLFLGIALVVKSTSRGPVFYRQVRVGQDGRPFSMLKFRSMVVDAEARMAALEAASEGNGVLFKMKADPRVTPVGRLLRRYSVDELPQLLNVLVGHMSLVGPRPPLPKEVERYGFDMHRRFLVKPGITGLWQISGRSDLSWDDSVRIDVRYVENWSLAFDLMILWKTLGAVFRGSGAY</sequence>
<dbReference type="PANTHER" id="PTHR30576">
    <property type="entry name" value="COLANIC BIOSYNTHESIS UDP-GLUCOSE LIPID CARRIER TRANSFERASE"/>
    <property type="match status" value="1"/>
</dbReference>
<evidence type="ECO:0000313" key="11">
    <source>
        <dbReference type="Proteomes" id="UP000006461"/>
    </source>
</evidence>
<dbReference type="OrthoDB" id="9808602at2"/>
<evidence type="ECO:0000256" key="4">
    <source>
        <dbReference type="ARBA" id="ARBA00022692"/>
    </source>
</evidence>
<evidence type="ECO:0000256" key="2">
    <source>
        <dbReference type="ARBA" id="ARBA00006464"/>
    </source>
</evidence>
<feature type="transmembrane region" description="Helical" evidence="8">
    <location>
        <begin position="148"/>
        <end position="166"/>
    </location>
</feature>
<dbReference type="Proteomes" id="UP000006461">
    <property type="component" value="Chromosome"/>
</dbReference>
<proteinExistence type="inferred from homology"/>
<feature type="transmembrane region" description="Helical" evidence="8">
    <location>
        <begin position="110"/>
        <end position="128"/>
    </location>
</feature>
<gene>
    <name evidence="10" type="primary">wcaJ</name>
    <name evidence="10" type="ordered locus">MODMU_0459</name>
</gene>
<keyword evidence="6 8" id="KW-0472">Membrane</keyword>
<name>I4ERA4_MODI5</name>
<dbReference type="GO" id="GO:0047360">
    <property type="term" value="F:undecaprenyl-phosphate galactose phosphotransferase activity"/>
    <property type="evidence" value="ECO:0007669"/>
    <property type="project" value="UniProtKB-EC"/>
</dbReference>
<feature type="transmembrane region" description="Helical" evidence="8">
    <location>
        <begin position="78"/>
        <end position="98"/>
    </location>
</feature>
<keyword evidence="4 8" id="KW-0812">Transmembrane</keyword>
<dbReference type="EC" id="2.7.8.6" evidence="10"/>
<dbReference type="PATRIC" id="fig|477641.3.peg.432"/>
<accession>I4ERA4</accession>
<dbReference type="NCBIfam" id="TIGR03025">
    <property type="entry name" value="EPS_sugtrans"/>
    <property type="match status" value="1"/>
</dbReference>
<evidence type="ECO:0000256" key="6">
    <source>
        <dbReference type="ARBA" id="ARBA00023136"/>
    </source>
</evidence>
<dbReference type="Pfam" id="PF13727">
    <property type="entry name" value="CoA_binding_3"/>
    <property type="match status" value="1"/>
</dbReference>
<comment type="subcellular location">
    <subcellularLocation>
        <location evidence="1">Membrane</location>
        <topology evidence="1">Multi-pass membrane protein</topology>
    </subcellularLocation>
</comment>
<evidence type="ECO:0000256" key="7">
    <source>
        <dbReference type="SAM" id="MobiDB-lite"/>
    </source>
</evidence>
<feature type="compositionally biased region" description="Acidic residues" evidence="7">
    <location>
        <begin position="1"/>
        <end position="10"/>
    </location>
</feature>
<dbReference type="eggNOG" id="COG2148">
    <property type="taxonomic scope" value="Bacteria"/>
</dbReference>
<dbReference type="STRING" id="477641.MODMU_0459"/>
<evidence type="ECO:0000256" key="3">
    <source>
        <dbReference type="ARBA" id="ARBA00022679"/>
    </source>
</evidence>
<dbReference type="KEGG" id="mmar:MODMU_0459"/>
<feature type="domain" description="Bacterial sugar transferase" evidence="9">
    <location>
        <begin position="340"/>
        <end position="527"/>
    </location>
</feature>
<feature type="transmembrane region" description="Helical" evidence="8">
    <location>
        <begin position="172"/>
        <end position="192"/>
    </location>
</feature>
<protein>
    <submittedName>
        <fullName evidence="10">Undecaprenyl-phosphate galactose phosphotransferase</fullName>
        <ecNumber evidence="10">2.7.8.6</ecNumber>
    </submittedName>
</protein>
<keyword evidence="5 8" id="KW-1133">Transmembrane helix</keyword>
<dbReference type="eggNOG" id="COG1086">
    <property type="taxonomic scope" value="Bacteria"/>
</dbReference>
<dbReference type="InterPro" id="IPR003362">
    <property type="entry name" value="Bact_transf"/>
</dbReference>
<evidence type="ECO:0000259" key="9">
    <source>
        <dbReference type="Pfam" id="PF02397"/>
    </source>
</evidence>
<dbReference type="OMA" id="RIHTQQV"/>
<dbReference type="Pfam" id="PF02397">
    <property type="entry name" value="Bac_transf"/>
    <property type="match status" value="1"/>
</dbReference>
<evidence type="ECO:0000256" key="1">
    <source>
        <dbReference type="ARBA" id="ARBA00004141"/>
    </source>
</evidence>
<comment type="similarity">
    <text evidence="2">Belongs to the bacterial sugar transferase family.</text>
</comment>
<dbReference type="GO" id="GO:0016020">
    <property type="term" value="C:membrane"/>
    <property type="evidence" value="ECO:0007669"/>
    <property type="project" value="UniProtKB-SubCell"/>
</dbReference>
<organism evidence="10 11">
    <name type="scientific">Modestobacter italicus (strain DSM 44449 / CECT 9708 / BC 501)</name>
    <dbReference type="NCBI Taxonomy" id="2732864"/>
    <lineage>
        <taxon>Bacteria</taxon>
        <taxon>Bacillati</taxon>
        <taxon>Actinomycetota</taxon>
        <taxon>Actinomycetes</taxon>
        <taxon>Geodermatophilales</taxon>
        <taxon>Geodermatophilaceae</taxon>
        <taxon>Modestobacter</taxon>
    </lineage>
</organism>
<evidence type="ECO:0000313" key="10">
    <source>
        <dbReference type="EMBL" id="CCH85917.1"/>
    </source>
</evidence>
<dbReference type="PANTHER" id="PTHR30576:SF10">
    <property type="entry name" value="SLL5057 PROTEIN"/>
    <property type="match status" value="1"/>
</dbReference>
<keyword evidence="3 10" id="KW-0808">Transferase</keyword>
<evidence type="ECO:0000256" key="5">
    <source>
        <dbReference type="ARBA" id="ARBA00022989"/>
    </source>
</evidence>
<dbReference type="Gene3D" id="3.40.50.720">
    <property type="entry name" value="NAD(P)-binding Rossmann-like Domain"/>
    <property type="match status" value="1"/>
</dbReference>
<feature type="compositionally biased region" description="Polar residues" evidence="7">
    <location>
        <begin position="28"/>
        <end position="38"/>
    </location>
</feature>
<keyword evidence="11" id="KW-1185">Reference proteome</keyword>
<reference evidence="10 11" key="1">
    <citation type="journal article" date="2012" name="J. Bacteriol.">
        <title>Genome Sequence of Radiation-Resistant Modestobacter marinus Strain BC501, a Representative Actinobacterium That Thrives on Calcareous Stone Surfaces.</title>
        <authorList>
            <person name="Normand P."/>
            <person name="Gury J."/>
            <person name="Pujic P."/>
            <person name="Chouaia B."/>
            <person name="Crotti E."/>
            <person name="Brusetti L."/>
            <person name="Daffonchio D."/>
            <person name="Vacherie B."/>
            <person name="Barbe V."/>
            <person name="Medigue C."/>
            <person name="Calteau A."/>
            <person name="Ghodhbane-Gtari F."/>
            <person name="Essoussi I."/>
            <person name="Nouioui I."/>
            <person name="Abbassi-Ghozzi I."/>
            <person name="Gtari M."/>
        </authorList>
    </citation>
    <scope>NUCLEOTIDE SEQUENCE [LARGE SCALE GENOMIC DNA]</scope>
    <source>
        <strain evidence="11">BC 501</strain>
    </source>
</reference>
<dbReference type="EMBL" id="FO203431">
    <property type="protein sequence ID" value="CCH85917.1"/>
    <property type="molecule type" value="Genomic_DNA"/>
</dbReference>
<dbReference type="HOGENOM" id="CLU_024920_3_2_11"/>
<feature type="transmembrane region" description="Helical" evidence="8">
    <location>
        <begin position="346"/>
        <end position="366"/>
    </location>
</feature>